<comment type="caution">
    <text evidence="3">The sequence shown here is derived from an EMBL/GenBank/DDBJ whole genome shotgun (WGS) entry which is preliminary data.</text>
</comment>
<protein>
    <submittedName>
        <fullName evidence="3">Uncharacterized protein</fullName>
    </submittedName>
</protein>
<evidence type="ECO:0000313" key="3">
    <source>
        <dbReference type="EMBL" id="TLP96376.1"/>
    </source>
</evidence>
<dbReference type="Proteomes" id="UP000310458">
    <property type="component" value="Unassembled WGS sequence"/>
</dbReference>
<evidence type="ECO:0000256" key="2">
    <source>
        <dbReference type="SAM" id="Phobius"/>
    </source>
</evidence>
<sequence>MILGIVAIVEHRGEGEGIAGVVTGAIGTIITIVGVLLATGVFSAAEEDVERLDEGVASVDPDGEWEATIPGVTPDADDEIADENPYNDPAAEGMGYMMMDLGATYLGDDSDSPMTGVKLAYVTNTGETIASYDYSAVTPDAFESSE</sequence>
<gene>
    <name evidence="3" type="ORF">FEF26_09250</name>
</gene>
<keyword evidence="4" id="KW-1185">Reference proteome</keyword>
<dbReference type="EMBL" id="VAVZ01000023">
    <property type="protein sequence ID" value="TLP96376.1"/>
    <property type="molecule type" value="Genomic_DNA"/>
</dbReference>
<keyword evidence="2" id="KW-1133">Transmembrane helix</keyword>
<keyword evidence="2" id="KW-0472">Membrane</keyword>
<dbReference type="RefSeq" id="WP_138253247.1">
    <property type="nucleotide sequence ID" value="NZ_VAVZ01000023.1"/>
</dbReference>
<feature type="transmembrane region" description="Helical" evidence="2">
    <location>
        <begin position="18"/>
        <end position="42"/>
    </location>
</feature>
<evidence type="ECO:0000313" key="4">
    <source>
        <dbReference type="Proteomes" id="UP000310458"/>
    </source>
</evidence>
<accession>A0A5R9BA34</accession>
<reference evidence="3 4" key="1">
    <citation type="submission" date="2019-05" db="EMBL/GenBank/DDBJ databases">
        <title>Nesterenkonia sp. GY074 isolated from the Southern Atlantic Ocean.</title>
        <authorList>
            <person name="Zhang G."/>
        </authorList>
    </citation>
    <scope>NUCLEOTIDE SEQUENCE [LARGE SCALE GENOMIC DNA]</scope>
    <source>
        <strain evidence="3 4">GY074</strain>
    </source>
</reference>
<feature type="region of interest" description="Disordered" evidence="1">
    <location>
        <begin position="60"/>
        <end position="82"/>
    </location>
</feature>
<proteinExistence type="predicted"/>
<name>A0A5R9BA34_9MICC</name>
<keyword evidence="2" id="KW-0812">Transmembrane</keyword>
<dbReference type="AlphaFoldDB" id="A0A5R9BA34"/>
<evidence type="ECO:0000256" key="1">
    <source>
        <dbReference type="SAM" id="MobiDB-lite"/>
    </source>
</evidence>
<organism evidence="3 4">
    <name type="scientific">Nesterenkonia salmonea</name>
    <dbReference type="NCBI Taxonomy" id="1804987"/>
    <lineage>
        <taxon>Bacteria</taxon>
        <taxon>Bacillati</taxon>
        <taxon>Actinomycetota</taxon>
        <taxon>Actinomycetes</taxon>
        <taxon>Micrococcales</taxon>
        <taxon>Micrococcaceae</taxon>
        <taxon>Nesterenkonia</taxon>
    </lineage>
</organism>
<dbReference type="OrthoDB" id="4424518at2"/>